<feature type="transmembrane region" description="Helical" evidence="1">
    <location>
        <begin position="20"/>
        <end position="38"/>
    </location>
</feature>
<feature type="transmembrane region" description="Helical" evidence="1">
    <location>
        <begin position="44"/>
        <end position="62"/>
    </location>
</feature>
<organism evidence="2 3">
    <name type="scientific">Rhodoglobus vestalii</name>
    <dbReference type="NCBI Taxonomy" id="193384"/>
    <lineage>
        <taxon>Bacteria</taxon>
        <taxon>Bacillati</taxon>
        <taxon>Actinomycetota</taxon>
        <taxon>Actinomycetes</taxon>
        <taxon>Micrococcales</taxon>
        <taxon>Microbacteriaceae</taxon>
        <taxon>Rhodoglobus</taxon>
    </lineage>
</organism>
<sequence>MSNPLDVPSEKPKKSNDAAMSYFFVGLALIVTGGGLYFGGNGAGLALAISGFVFVILGIPALKEWDAKRKKR</sequence>
<proteinExistence type="predicted"/>
<comment type="caution">
    <text evidence="2">The sequence shown here is derived from an EMBL/GenBank/DDBJ whole genome shotgun (WGS) entry which is preliminary data.</text>
</comment>
<reference evidence="2 3" key="1">
    <citation type="submission" date="2019-06" db="EMBL/GenBank/DDBJ databases">
        <title>Sequencing the genomes of 1000 actinobacteria strains.</title>
        <authorList>
            <person name="Klenk H.-P."/>
        </authorList>
    </citation>
    <scope>NUCLEOTIDE SEQUENCE [LARGE SCALE GENOMIC DNA]</scope>
    <source>
        <strain evidence="2 3">DSM 21947</strain>
    </source>
</reference>
<keyword evidence="1" id="KW-0472">Membrane</keyword>
<dbReference type="EMBL" id="VFRA01000001">
    <property type="protein sequence ID" value="TQO19873.1"/>
    <property type="molecule type" value="Genomic_DNA"/>
</dbReference>
<evidence type="ECO:0000313" key="3">
    <source>
        <dbReference type="Proteomes" id="UP000316560"/>
    </source>
</evidence>
<keyword evidence="1" id="KW-1133">Transmembrane helix</keyword>
<keyword evidence="1" id="KW-0812">Transmembrane</keyword>
<evidence type="ECO:0000313" key="2">
    <source>
        <dbReference type="EMBL" id="TQO19873.1"/>
    </source>
</evidence>
<evidence type="ECO:0000256" key="1">
    <source>
        <dbReference type="SAM" id="Phobius"/>
    </source>
</evidence>
<dbReference type="RefSeq" id="WP_141990304.1">
    <property type="nucleotide sequence ID" value="NZ_VFRA01000001.1"/>
</dbReference>
<keyword evidence="3" id="KW-1185">Reference proteome</keyword>
<name>A0A8H2K4X5_9MICO</name>
<dbReference type="Proteomes" id="UP000316560">
    <property type="component" value="Unassembled WGS sequence"/>
</dbReference>
<accession>A0A8H2K4X5</accession>
<protein>
    <submittedName>
        <fullName evidence="2">Uncharacterized protein</fullName>
    </submittedName>
</protein>
<gene>
    <name evidence="2" type="ORF">FB472_1472</name>
</gene>
<dbReference type="AlphaFoldDB" id="A0A8H2K4X5"/>